<evidence type="ECO:0000256" key="1">
    <source>
        <dbReference type="SAM" id="SignalP"/>
    </source>
</evidence>
<sequence>MGIGAGAGVAAVGGLALNAHAASGGTTSPATSELGSLAFAPDAHTELTTTVTDTAGTEHSVTYHFWKAITYVAKPVNEKYQSLNVSVPVKIDGTAVDASNAPILFANSVGGYMPSSVADATGIGGSSGGPTGGGGGGAGGGGAGGGGGGGGGALNTNQLLALAAGYVVVEPGARGRTLKNSAGEYYGAAPAAIVDLKAAVRYVRANKGRIPGNTDRIVSAGTSAGGALSSLLGASGDSPLYASHLKEIGAADASDAVFATGAWCPITDLEHADGSYEWNWGTNATSAGTAVDQAVSKELRAQFAEYQASLKLKGLSDFGTLTARNYDEYLVRQYLEPSATTFLAALSDSARTTYLAANTFITWKNGKASFTWADFLTHVGARKKNVPSFDAFDLSTGENNEFGAGTTLARHFTAYGQKNDTTGLTNKRLDSDIPELLRLMNPMYHLVDKPNPGRGKHWWIRLGAMDSDTSLTVSANLAAAAHRLGDDVSHLYYWDQGHGANTDPGDFIAWIAKVTGYKAGRKATK</sequence>
<dbReference type="RefSeq" id="WP_328737982.1">
    <property type="nucleotide sequence ID" value="NZ_CP108038.1"/>
</dbReference>
<dbReference type="EMBL" id="CP108038">
    <property type="protein sequence ID" value="WUN92400.1"/>
    <property type="molecule type" value="Genomic_DNA"/>
</dbReference>
<dbReference type="InterPro" id="IPR049492">
    <property type="entry name" value="BD-FAE-like_dom"/>
</dbReference>
<evidence type="ECO:0000313" key="3">
    <source>
        <dbReference type="EMBL" id="WUN92400.1"/>
    </source>
</evidence>
<evidence type="ECO:0000259" key="2">
    <source>
        <dbReference type="Pfam" id="PF20434"/>
    </source>
</evidence>
<dbReference type="InterPro" id="IPR048124">
    <property type="entry name" value="Tannase_B"/>
</dbReference>
<feature type="domain" description="BD-FAE-like" evidence="2">
    <location>
        <begin position="188"/>
        <end position="277"/>
    </location>
</feature>
<accession>A0ABZ1RDK9</accession>
<evidence type="ECO:0000313" key="4">
    <source>
        <dbReference type="Proteomes" id="UP001432071"/>
    </source>
</evidence>
<dbReference type="Pfam" id="PF20434">
    <property type="entry name" value="BD-FAE"/>
    <property type="match status" value="1"/>
</dbReference>
<dbReference type="Gene3D" id="3.40.50.1820">
    <property type="entry name" value="alpha/beta hydrolase"/>
    <property type="match status" value="1"/>
</dbReference>
<reference evidence="3" key="1">
    <citation type="submission" date="2022-10" db="EMBL/GenBank/DDBJ databases">
        <title>The complete genomes of actinobacterial strains from the NBC collection.</title>
        <authorList>
            <person name="Joergensen T.S."/>
            <person name="Alvarez Arevalo M."/>
            <person name="Sterndorff E.B."/>
            <person name="Faurdal D."/>
            <person name="Vuksanovic O."/>
            <person name="Mourched A.-S."/>
            <person name="Charusanti P."/>
            <person name="Shaw S."/>
            <person name="Blin K."/>
            <person name="Weber T."/>
        </authorList>
    </citation>
    <scope>NUCLEOTIDE SEQUENCE</scope>
    <source>
        <strain evidence="3">NBC_00302</strain>
    </source>
</reference>
<feature type="signal peptide" evidence="1">
    <location>
        <begin position="1"/>
        <end position="21"/>
    </location>
</feature>
<dbReference type="GeneID" id="93763917"/>
<gene>
    <name evidence="3" type="ORF">OHT53_23070</name>
</gene>
<dbReference type="InterPro" id="IPR029058">
    <property type="entry name" value="AB_hydrolase_fold"/>
</dbReference>
<name>A0ABZ1RDK9_9ACTN</name>
<keyword evidence="1" id="KW-0732">Signal</keyword>
<proteinExistence type="predicted"/>
<dbReference type="Proteomes" id="UP001432071">
    <property type="component" value="Chromosome"/>
</dbReference>
<protein>
    <submittedName>
        <fullName evidence="3">Tat pathway signal sequence domain protein</fullName>
    </submittedName>
</protein>
<feature type="chain" id="PRO_5046409709" evidence="1">
    <location>
        <begin position="22"/>
        <end position="525"/>
    </location>
</feature>
<keyword evidence="4" id="KW-1185">Reference proteome</keyword>
<organism evidence="3 4">
    <name type="scientific">Streptomyces bobili</name>
    <dbReference type="NCBI Taxonomy" id="67280"/>
    <lineage>
        <taxon>Bacteria</taxon>
        <taxon>Bacillati</taxon>
        <taxon>Actinomycetota</taxon>
        <taxon>Actinomycetes</taxon>
        <taxon>Kitasatosporales</taxon>
        <taxon>Streptomycetaceae</taxon>
        <taxon>Streptomyces</taxon>
    </lineage>
</organism>
<dbReference type="NCBIfam" id="NF041556">
    <property type="entry name" value="tannase_B"/>
    <property type="match status" value="1"/>
</dbReference>
<dbReference type="SUPFAM" id="SSF53474">
    <property type="entry name" value="alpha/beta-Hydrolases"/>
    <property type="match status" value="1"/>
</dbReference>